<dbReference type="Proteomes" id="UP000593847">
    <property type="component" value="Chromosome"/>
</dbReference>
<dbReference type="RefSeq" id="WP_192907617.1">
    <property type="nucleotide sequence ID" value="NZ_CP062699.1"/>
</dbReference>
<organism evidence="1 2">
    <name type="scientific">Pseudomonas taiwanensis</name>
    <dbReference type="NCBI Taxonomy" id="470150"/>
    <lineage>
        <taxon>Bacteria</taxon>
        <taxon>Pseudomonadati</taxon>
        <taxon>Pseudomonadota</taxon>
        <taxon>Gammaproteobacteria</taxon>
        <taxon>Pseudomonadales</taxon>
        <taxon>Pseudomonadaceae</taxon>
        <taxon>Pseudomonas</taxon>
    </lineage>
</organism>
<evidence type="ECO:0000313" key="1">
    <source>
        <dbReference type="EMBL" id="QOJ92780.1"/>
    </source>
</evidence>
<accession>A0A7L9GJU3</accession>
<gene>
    <name evidence="1" type="ORF">ICN73_07885</name>
</gene>
<protein>
    <submittedName>
        <fullName evidence="1">Uncharacterized protein</fullName>
    </submittedName>
</protein>
<proteinExistence type="predicted"/>
<evidence type="ECO:0000313" key="2">
    <source>
        <dbReference type="Proteomes" id="UP000593847"/>
    </source>
</evidence>
<dbReference type="EMBL" id="CP062699">
    <property type="protein sequence ID" value="QOJ92780.1"/>
    <property type="molecule type" value="Genomic_DNA"/>
</dbReference>
<sequence>MIDDQLRKLEVAKRRALWALAELKPGDPAAVKVLVELDEVDQALEGLVTGRELSSQELMAAVTTQCHNGIHLVVDDSIPEPWRQRFRAASVGSTRLTAGAYFLDFEKFVLAWQRELEHLNAHRSSRQDRCSK</sequence>
<name>A0A7L9GJU3_9PSED</name>
<keyword evidence="2" id="KW-1185">Reference proteome</keyword>
<dbReference type="KEGG" id="ptai:ICN73_07885"/>
<reference evidence="1" key="1">
    <citation type="submission" date="2020-09" db="EMBL/GenBank/DDBJ databases">
        <title>Complete genome sequence of Pseudomonas taiwanensis CC, a plant growth-promoting and biotite-weathering strain.</title>
        <authorList>
            <person name="Cheng C."/>
        </authorList>
    </citation>
    <scope>NUCLEOTIDE SEQUENCE [LARGE SCALE GENOMIC DNA]</scope>
    <source>
        <strain evidence="1">WRS8</strain>
    </source>
</reference>
<dbReference type="AlphaFoldDB" id="A0A7L9GJU3"/>